<dbReference type="SUPFAM" id="SSF57756">
    <property type="entry name" value="Retrovirus zinc finger-like domains"/>
    <property type="match status" value="1"/>
</dbReference>
<sequence>MYVKETFSFEEVTSTLLSEERRLKGNESFVKNSTMGVSGKINFNRFRKGTCWSCGQSGHYRSDCKAGKGNGASSAKGSKSDTNKLTTVTSNDSDEALLVVAADGSRHDRGWVFDSGATMHLRNLAHNDDLIRKGVNYASGGAGILNDTGLYFVIIVV</sequence>
<dbReference type="Gene3D" id="4.10.60.10">
    <property type="entry name" value="Zinc finger, CCHC-type"/>
    <property type="match status" value="1"/>
</dbReference>
<dbReference type="SMART" id="SM00343">
    <property type="entry name" value="ZnF_C2HC"/>
    <property type="match status" value="1"/>
</dbReference>
<evidence type="ECO:0000313" key="4">
    <source>
        <dbReference type="EMBL" id="KAF6150232.1"/>
    </source>
</evidence>
<keyword evidence="1" id="KW-0863">Zinc-finger</keyword>
<evidence type="ECO:0000259" key="3">
    <source>
        <dbReference type="PROSITE" id="PS50158"/>
    </source>
</evidence>
<dbReference type="OrthoDB" id="1751483at2759"/>
<dbReference type="AlphaFoldDB" id="A0A7J7M5X2"/>
<keyword evidence="5" id="KW-1185">Reference proteome</keyword>
<organism evidence="4 5">
    <name type="scientific">Kingdonia uniflora</name>
    <dbReference type="NCBI Taxonomy" id="39325"/>
    <lineage>
        <taxon>Eukaryota</taxon>
        <taxon>Viridiplantae</taxon>
        <taxon>Streptophyta</taxon>
        <taxon>Embryophyta</taxon>
        <taxon>Tracheophyta</taxon>
        <taxon>Spermatophyta</taxon>
        <taxon>Magnoliopsida</taxon>
        <taxon>Ranunculales</taxon>
        <taxon>Circaeasteraceae</taxon>
        <taxon>Kingdonia</taxon>
    </lineage>
</organism>
<accession>A0A7J7M5X2</accession>
<evidence type="ECO:0000256" key="1">
    <source>
        <dbReference type="PROSITE-ProRule" id="PRU00047"/>
    </source>
</evidence>
<dbReference type="GO" id="GO:0003676">
    <property type="term" value="F:nucleic acid binding"/>
    <property type="evidence" value="ECO:0007669"/>
    <property type="project" value="InterPro"/>
</dbReference>
<evidence type="ECO:0000313" key="5">
    <source>
        <dbReference type="Proteomes" id="UP000541444"/>
    </source>
</evidence>
<dbReference type="EMBL" id="JACGCM010001752">
    <property type="protein sequence ID" value="KAF6150232.1"/>
    <property type="molecule type" value="Genomic_DNA"/>
</dbReference>
<reference evidence="4 5" key="1">
    <citation type="journal article" date="2020" name="IScience">
        <title>Genome Sequencing of the Endangered Kingdonia uniflora (Circaeasteraceae, Ranunculales) Reveals Potential Mechanisms of Evolutionary Specialization.</title>
        <authorList>
            <person name="Sun Y."/>
            <person name="Deng T."/>
            <person name="Zhang A."/>
            <person name="Moore M.J."/>
            <person name="Landis J.B."/>
            <person name="Lin N."/>
            <person name="Zhang H."/>
            <person name="Zhang X."/>
            <person name="Huang J."/>
            <person name="Zhang X."/>
            <person name="Sun H."/>
            <person name="Wang H."/>
        </authorList>
    </citation>
    <scope>NUCLEOTIDE SEQUENCE [LARGE SCALE GENOMIC DNA]</scope>
    <source>
        <strain evidence="4">TB1705</strain>
        <tissue evidence="4">Leaf</tissue>
    </source>
</reference>
<name>A0A7J7M5X2_9MAGN</name>
<dbReference type="Proteomes" id="UP000541444">
    <property type="component" value="Unassembled WGS sequence"/>
</dbReference>
<dbReference type="PROSITE" id="PS50158">
    <property type="entry name" value="ZF_CCHC"/>
    <property type="match status" value="1"/>
</dbReference>
<dbReference type="InterPro" id="IPR036875">
    <property type="entry name" value="Znf_CCHC_sf"/>
</dbReference>
<dbReference type="Pfam" id="PF00098">
    <property type="entry name" value="zf-CCHC"/>
    <property type="match status" value="1"/>
</dbReference>
<feature type="region of interest" description="Disordered" evidence="2">
    <location>
        <begin position="65"/>
        <end position="86"/>
    </location>
</feature>
<dbReference type="InterPro" id="IPR001878">
    <property type="entry name" value="Znf_CCHC"/>
</dbReference>
<gene>
    <name evidence="4" type="ORF">GIB67_000106</name>
</gene>
<keyword evidence="1" id="KW-0479">Metal-binding</keyword>
<proteinExistence type="predicted"/>
<protein>
    <recommendedName>
        <fullName evidence="3">CCHC-type domain-containing protein</fullName>
    </recommendedName>
</protein>
<dbReference type="GO" id="GO:0008270">
    <property type="term" value="F:zinc ion binding"/>
    <property type="evidence" value="ECO:0007669"/>
    <property type="project" value="UniProtKB-KW"/>
</dbReference>
<evidence type="ECO:0000256" key="2">
    <source>
        <dbReference type="SAM" id="MobiDB-lite"/>
    </source>
</evidence>
<keyword evidence="1" id="KW-0862">Zinc</keyword>
<comment type="caution">
    <text evidence="4">The sequence shown here is derived from an EMBL/GenBank/DDBJ whole genome shotgun (WGS) entry which is preliminary data.</text>
</comment>
<feature type="domain" description="CCHC-type" evidence="3">
    <location>
        <begin position="51"/>
        <end position="65"/>
    </location>
</feature>